<dbReference type="Proteomes" id="UP001302367">
    <property type="component" value="Chromosome 4"/>
</dbReference>
<name>A0ABZ0NSP4_CERBT</name>
<proteinExistence type="predicted"/>
<evidence type="ECO:0000313" key="1">
    <source>
        <dbReference type="EMBL" id="WPB02496.1"/>
    </source>
</evidence>
<sequence length="69" mass="7626">MSLSGNLFDPPAAVRIEQPAAKVEQPAAKVEQPAAKVEQPEVKATEDRIFWGKLFKQAGRVLRCHDQVV</sequence>
<organism evidence="1 2">
    <name type="scientific">Cercospora beticola</name>
    <name type="common">Sugarbeet leaf spot fungus</name>
    <dbReference type="NCBI Taxonomy" id="122368"/>
    <lineage>
        <taxon>Eukaryota</taxon>
        <taxon>Fungi</taxon>
        <taxon>Dikarya</taxon>
        <taxon>Ascomycota</taxon>
        <taxon>Pezizomycotina</taxon>
        <taxon>Dothideomycetes</taxon>
        <taxon>Dothideomycetidae</taxon>
        <taxon>Mycosphaerellales</taxon>
        <taxon>Mycosphaerellaceae</taxon>
        <taxon>Cercospora</taxon>
    </lineage>
</organism>
<gene>
    <name evidence="1" type="ORF">RHO25_007132</name>
</gene>
<accession>A0ABZ0NSP4</accession>
<evidence type="ECO:0000313" key="2">
    <source>
        <dbReference type="Proteomes" id="UP001302367"/>
    </source>
</evidence>
<reference evidence="1 2" key="1">
    <citation type="submission" date="2023-09" db="EMBL/GenBank/DDBJ databases">
        <title>Complete-Gapless Cercospora beticola genome.</title>
        <authorList>
            <person name="Wyatt N.A."/>
            <person name="Spanner R.E."/>
            <person name="Bolton M.D."/>
        </authorList>
    </citation>
    <scope>NUCLEOTIDE SEQUENCE [LARGE SCALE GENOMIC DNA]</scope>
    <source>
        <strain evidence="1">Cb09-40</strain>
    </source>
</reference>
<dbReference type="EMBL" id="CP134187">
    <property type="protein sequence ID" value="WPB02496.1"/>
    <property type="molecule type" value="Genomic_DNA"/>
</dbReference>
<protein>
    <submittedName>
        <fullName evidence="1">Uncharacterized protein</fullName>
    </submittedName>
</protein>
<dbReference type="GeneID" id="90644346"/>
<dbReference type="RefSeq" id="XP_065458971.1">
    <property type="nucleotide sequence ID" value="XM_065602899.1"/>
</dbReference>
<keyword evidence="2" id="KW-1185">Reference proteome</keyword>